<comment type="similarity">
    <text evidence="1">Belongs to the enoyl-CoA hydratase/isomerase family.</text>
</comment>
<proteinExistence type="inferred from homology"/>
<organism evidence="3 4">
    <name type="scientific">Pelagibacterium lacus</name>
    <dbReference type="NCBI Taxonomy" id="2282655"/>
    <lineage>
        <taxon>Bacteria</taxon>
        <taxon>Pseudomonadati</taxon>
        <taxon>Pseudomonadota</taxon>
        <taxon>Alphaproteobacteria</taxon>
        <taxon>Hyphomicrobiales</taxon>
        <taxon>Devosiaceae</taxon>
        <taxon>Pelagibacterium</taxon>
    </lineage>
</organism>
<dbReference type="GO" id="GO:0003824">
    <property type="term" value="F:catalytic activity"/>
    <property type="evidence" value="ECO:0007669"/>
    <property type="project" value="UniProtKB-ARBA"/>
</dbReference>
<accession>A0A369W6U2</accession>
<reference evidence="4" key="1">
    <citation type="submission" date="2018-07" db="EMBL/GenBank/DDBJ databases">
        <authorList>
            <person name="Liu B.-T."/>
            <person name="Du Z."/>
        </authorList>
    </citation>
    <scope>NUCLEOTIDE SEQUENCE [LARGE SCALE GENOMIC DNA]</scope>
    <source>
        <strain evidence="4">XYN52</strain>
    </source>
</reference>
<dbReference type="InterPro" id="IPR029045">
    <property type="entry name" value="ClpP/crotonase-like_dom_sf"/>
</dbReference>
<feature type="region of interest" description="Disordered" evidence="2">
    <location>
        <begin position="1"/>
        <end position="20"/>
    </location>
</feature>
<evidence type="ECO:0000313" key="4">
    <source>
        <dbReference type="Proteomes" id="UP000253759"/>
    </source>
</evidence>
<dbReference type="Proteomes" id="UP000253759">
    <property type="component" value="Unassembled WGS sequence"/>
</dbReference>
<dbReference type="SUPFAM" id="SSF52096">
    <property type="entry name" value="ClpP/crotonase"/>
    <property type="match status" value="1"/>
</dbReference>
<dbReference type="Gene3D" id="3.90.226.10">
    <property type="entry name" value="2-enoyl-CoA Hydratase, Chain A, domain 1"/>
    <property type="match status" value="1"/>
</dbReference>
<dbReference type="InterPro" id="IPR001753">
    <property type="entry name" value="Enoyl-CoA_hydra/iso"/>
</dbReference>
<dbReference type="Gene3D" id="1.10.12.10">
    <property type="entry name" value="Lyase 2-enoyl-coa Hydratase, Chain A, domain 2"/>
    <property type="match status" value="1"/>
</dbReference>
<sequence>MRPNAPRRQEPPSAQAGCREGVPMGVRFETSGGVARIVFDTPGRKNALSPEDRFAIGDQLRALRHDPETRVILMTGEGADFCSGADVTRMGKDGQTSARTRMQRGVHAIARELAAMEKPVISAVRGAAVGFGWTMPLASDFVIASDTAKFSMVFSKRGLVPDGGAIHFLIRHLGQMRAKELVYTARMIDAQEALDLGLLTSVVSDDTLDAAAEDLCASLLERPTLALGMARRLFEAAVSTSLDDFLELEAFTQSQLNQSEDYKEAVRAFLEKRKPQFHGR</sequence>
<evidence type="ECO:0000313" key="3">
    <source>
        <dbReference type="EMBL" id="RDE09575.1"/>
    </source>
</evidence>
<name>A0A369W6U2_9HYPH</name>
<dbReference type="InterPro" id="IPR014748">
    <property type="entry name" value="Enoyl-CoA_hydra_C"/>
</dbReference>
<evidence type="ECO:0008006" key="5">
    <source>
        <dbReference type="Google" id="ProtNLM"/>
    </source>
</evidence>
<protein>
    <recommendedName>
        <fullName evidence="5">Enoyl-CoA hydratase/isomerase family protein</fullName>
    </recommendedName>
</protein>
<comment type="caution">
    <text evidence="3">The sequence shown here is derived from an EMBL/GenBank/DDBJ whole genome shotgun (WGS) entry which is preliminary data.</text>
</comment>
<dbReference type="CDD" id="cd06558">
    <property type="entry name" value="crotonase-like"/>
    <property type="match status" value="1"/>
</dbReference>
<dbReference type="Pfam" id="PF00378">
    <property type="entry name" value="ECH_1"/>
    <property type="match status" value="1"/>
</dbReference>
<dbReference type="AlphaFoldDB" id="A0A369W6U2"/>
<dbReference type="PANTHER" id="PTHR43459">
    <property type="entry name" value="ENOYL-COA HYDRATASE"/>
    <property type="match status" value="1"/>
</dbReference>
<evidence type="ECO:0000256" key="2">
    <source>
        <dbReference type="SAM" id="MobiDB-lite"/>
    </source>
</evidence>
<dbReference type="PANTHER" id="PTHR43459:SF1">
    <property type="entry name" value="EG:BACN32G11.4 PROTEIN"/>
    <property type="match status" value="1"/>
</dbReference>
<keyword evidence="4" id="KW-1185">Reference proteome</keyword>
<evidence type="ECO:0000256" key="1">
    <source>
        <dbReference type="ARBA" id="ARBA00005254"/>
    </source>
</evidence>
<gene>
    <name evidence="3" type="ORF">DVH29_05290</name>
</gene>
<dbReference type="EMBL" id="QQNH01000005">
    <property type="protein sequence ID" value="RDE09575.1"/>
    <property type="molecule type" value="Genomic_DNA"/>
</dbReference>